<proteinExistence type="predicted"/>
<dbReference type="PANTHER" id="PTHR42723">
    <property type="entry name" value="CHLOROPHYLL SYNTHASE"/>
    <property type="match status" value="1"/>
</dbReference>
<sequence length="342" mass="33877">MRARLRLALAVVRPAVVTLVVLSAVAGVAQGGGAVGLGRLGLLAVAVVGSLACAVAVNDLSDQAIDRVNLGHDPGRLLVAGSHRRQLAAVAAVAAGLALAAAGLLGLRAALLVLGALALAAAYSLRPVRLADRGVVAPLLLPLGYVAVPYLLGVLAARDHLVAGDLALLGGLYAGFVGRIVLKDLRDVRGDALFGKRTFLVRHGRLATCRVSAAGWLAGLAVLPAVREATPVLVAAWVGLTGLALVLLRGLAAAGGPRRDEAIVGGLALCGRGVVVLVIAHLTLVDAGWAPAGAAPVLVAVAATTVGQVLSMVHHGPRSGLVLDPAVAGPSGAAGAQVTTSG</sequence>
<gene>
    <name evidence="6" type="ORF">PO878_13480</name>
</gene>
<dbReference type="InterPro" id="IPR050475">
    <property type="entry name" value="Prenyltransferase_related"/>
</dbReference>
<feature type="transmembrane region" description="Helical" evidence="5">
    <location>
        <begin position="203"/>
        <end position="226"/>
    </location>
</feature>
<evidence type="ECO:0000313" key="6">
    <source>
        <dbReference type="EMBL" id="WCO65509.1"/>
    </source>
</evidence>
<feature type="transmembrane region" description="Helical" evidence="5">
    <location>
        <begin position="289"/>
        <end position="310"/>
    </location>
</feature>
<feature type="transmembrane region" description="Helical" evidence="5">
    <location>
        <begin position="135"/>
        <end position="155"/>
    </location>
</feature>
<dbReference type="EMBL" id="CP116942">
    <property type="protein sequence ID" value="WCO65509.1"/>
    <property type="molecule type" value="Genomic_DNA"/>
</dbReference>
<feature type="transmembrane region" description="Helical" evidence="5">
    <location>
        <begin position="87"/>
        <end position="105"/>
    </location>
</feature>
<keyword evidence="2 5" id="KW-0812">Transmembrane</keyword>
<keyword evidence="4 5" id="KW-0472">Membrane</keyword>
<organism evidence="6 7">
    <name type="scientific">Iamia majanohamensis</name>
    <dbReference type="NCBI Taxonomy" id="467976"/>
    <lineage>
        <taxon>Bacteria</taxon>
        <taxon>Bacillati</taxon>
        <taxon>Actinomycetota</taxon>
        <taxon>Acidimicrobiia</taxon>
        <taxon>Acidimicrobiales</taxon>
        <taxon>Iamiaceae</taxon>
        <taxon>Iamia</taxon>
    </lineage>
</organism>
<comment type="subcellular location">
    <subcellularLocation>
        <location evidence="1">Membrane</location>
        <topology evidence="1">Multi-pass membrane protein</topology>
    </subcellularLocation>
</comment>
<feature type="transmembrane region" description="Helical" evidence="5">
    <location>
        <begin position="263"/>
        <end position="283"/>
    </location>
</feature>
<keyword evidence="3 5" id="KW-1133">Transmembrane helix</keyword>
<evidence type="ECO:0000256" key="1">
    <source>
        <dbReference type="ARBA" id="ARBA00004141"/>
    </source>
</evidence>
<dbReference type="InterPro" id="IPR000537">
    <property type="entry name" value="UbiA_prenyltransferase"/>
</dbReference>
<dbReference type="Gene3D" id="1.10.357.140">
    <property type="entry name" value="UbiA prenyltransferase"/>
    <property type="match status" value="1"/>
</dbReference>
<dbReference type="GO" id="GO:0016765">
    <property type="term" value="F:transferase activity, transferring alkyl or aryl (other than methyl) groups"/>
    <property type="evidence" value="ECO:0007669"/>
    <property type="project" value="InterPro"/>
</dbReference>
<evidence type="ECO:0000256" key="4">
    <source>
        <dbReference type="ARBA" id="ARBA00023136"/>
    </source>
</evidence>
<keyword evidence="7" id="KW-1185">Reference proteome</keyword>
<evidence type="ECO:0000313" key="7">
    <source>
        <dbReference type="Proteomes" id="UP001216390"/>
    </source>
</evidence>
<reference evidence="6" key="1">
    <citation type="submission" date="2023-01" db="EMBL/GenBank/DDBJ databases">
        <title>The diversity of Class Acidimicrobiia in South China Sea sediment environments and the proposal of Iamia marina sp. nov., a novel species of the genus Iamia.</title>
        <authorList>
            <person name="He Y."/>
            <person name="Tian X."/>
        </authorList>
    </citation>
    <scope>NUCLEOTIDE SEQUENCE</scope>
    <source>
        <strain evidence="6">DSM 19957</strain>
    </source>
</reference>
<dbReference type="Pfam" id="PF01040">
    <property type="entry name" value="UbiA"/>
    <property type="match status" value="1"/>
</dbReference>
<name>A0AAE9Y3Q1_9ACTN</name>
<feature type="transmembrane region" description="Helical" evidence="5">
    <location>
        <begin position="161"/>
        <end position="182"/>
    </location>
</feature>
<dbReference type="KEGG" id="ima:PO878_13480"/>
<evidence type="ECO:0000256" key="5">
    <source>
        <dbReference type="SAM" id="Phobius"/>
    </source>
</evidence>
<dbReference type="PANTHER" id="PTHR42723:SF1">
    <property type="entry name" value="CHLOROPHYLL SYNTHASE, CHLOROPLASTIC"/>
    <property type="match status" value="1"/>
</dbReference>
<feature type="transmembrane region" description="Helical" evidence="5">
    <location>
        <begin position="232"/>
        <end position="251"/>
    </location>
</feature>
<dbReference type="RefSeq" id="WP_272735034.1">
    <property type="nucleotide sequence ID" value="NZ_CP116942.1"/>
</dbReference>
<evidence type="ECO:0000256" key="2">
    <source>
        <dbReference type="ARBA" id="ARBA00022692"/>
    </source>
</evidence>
<feature type="transmembrane region" description="Helical" evidence="5">
    <location>
        <begin position="111"/>
        <end position="128"/>
    </location>
</feature>
<accession>A0AAE9Y3Q1</accession>
<evidence type="ECO:0000256" key="3">
    <source>
        <dbReference type="ARBA" id="ARBA00022989"/>
    </source>
</evidence>
<dbReference type="Proteomes" id="UP001216390">
    <property type="component" value="Chromosome"/>
</dbReference>
<dbReference type="AlphaFoldDB" id="A0AAE9Y3Q1"/>
<feature type="transmembrane region" description="Helical" evidence="5">
    <location>
        <begin position="37"/>
        <end position="57"/>
    </location>
</feature>
<protein>
    <submittedName>
        <fullName evidence="6">UbiA family prenyltransferase</fullName>
    </submittedName>
</protein>
<dbReference type="InterPro" id="IPR044878">
    <property type="entry name" value="UbiA_sf"/>
</dbReference>
<dbReference type="GO" id="GO:0016020">
    <property type="term" value="C:membrane"/>
    <property type="evidence" value="ECO:0007669"/>
    <property type="project" value="UniProtKB-SubCell"/>
</dbReference>